<dbReference type="InterPro" id="IPR059176">
    <property type="entry name" value="UDP-X_N"/>
</dbReference>
<feature type="domain" description="Nudix hydrolase" evidence="2">
    <location>
        <begin position="76"/>
        <end position="202"/>
    </location>
</feature>
<evidence type="ECO:0000313" key="4">
    <source>
        <dbReference type="Proteomes" id="UP000009320"/>
    </source>
</evidence>
<dbReference type="PATRIC" id="fig|1423758.3.peg.141"/>
<gene>
    <name evidence="3" type="ORF">BN55_08805</name>
</gene>
<dbReference type="eggNOG" id="COG1051">
    <property type="taxonomic scope" value="Bacteria"/>
</dbReference>
<dbReference type="Pfam" id="PF12535">
    <property type="entry name" value="Nudix_N"/>
    <property type="match status" value="1"/>
</dbReference>
<evidence type="ECO:0000256" key="1">
    <source>
        <dbReference type="ARBA" id="ARBA00005582"/>
    </source>
</evidence>
<dbReference type="Gene3D" id="3.90.79.10">
    <property type="entry name" value="Nucleoside Triphosphate Pyrophosphohydrolase"/>
    <property type="match status" value="1"/>
</dbReference>
<evidence type="ECO:0000313" key="3">
    <source>
        <dbReference type="EMBL" id="CCI81500.1"/>
    </source>
</evidence>
<dbReference type="AlphaFoldDB" id="I7KGS7"/>
<keyword evidence="4" id="KW-1185">Reference proteome</keyword>
<dbReference type="PANTHER" id="PTHR43736:SF1">
    <property type="entry name" value="DIHYDRONEOPTERIN TRIPHOSPHATE DIPHOSPHATASE"/>
    <property type="match status" value="1"/>
</dbReference>
<dbReference type="EMBL" id="CAKE01000004">
    <property type="protein sequence ID" value="CCI81500.1"/>
    <property type="molecule type" value="Genomic_DNA"/>
</dbReference>
<keyword evidence="3" id="KW-0378">Hydrolase</keyword>
<evidence type="ECO:0000259" key="2">
    <source>
        <dbReference type="PROSITE" id="PS51462"/>
    </source>
</evidence>
<protein>
    <submittedName>
        <fullName evidence="3">MutT/NUDIX family protein</fullName>
        <ecNumber evidence="3">3.6.1.-</ecNumber>
    </submittedName>
</protein>
<sequence length="214" mass="24436">MDKQEKKQSMKQDKLIDWAKRLQSLAQAGLTYGKDNFDLERYQEIRDISAEMMAEKSGLPIEKVKELFCNEVGYQTPKLATRAAIFKDDKILLVQENDGTWSIPGGWCEVNLSVKENVVKEIKEEAGIDIAVEKLIAIHDSNKHYKGMYPYGITTVFFLCKPTGGSFTENDETIGSEYFALDNLPELSEDKGSKKQVEMCFKAYHNPNWQAEFE</sequence>
<dbReference type="PANTHER" id="PTHR43736">
    <property type="entry name" value="ADP-RIBOSE PYROPHOSPHATASE"/>
    <property type="match status" value="1"/>
</dbReference>
<dbReference type="EC" id="3.6.1.-" evidence="3"/>
<dbReference type="Gene3D" id="6.10.250.1120">
    <property type="match status" value="1"/>
</dbReference>
<dbReference type="CDD" id="cd18889">
    <property type="entry name" value="NUDIX_ADPRase"/>
    <property type="match status" value="1"/>
</dbReference>
<comment type="similarity">
    <text evidence="1">Belongs to the Nudix hydrolase family.</text>
</comment>
<dbReference type="InterPro" id="IPR015797">
    <property type="entry name" value="NUDIX_hydrolase-like_dom_sf"/>
</dbReference>
<dbReference type="InterPro" id="IPR000086">
    <property type="entry name" value="NUDIX_hydrolase_dom"/>
</dbReference>
<name>I7KGS7_9LACO</name>
<reference evidence="3 4" key="1">
    <citation type="submission" date="2012-06" db="EMBL/GenBank/DDBJ databases">
        <title>Draft Genome Sequence of Lactobacillus hominis Strain CRBIP 24.179T, isolated from human intestine.</title>
        <authorList>
            <person name="Cousin S."/>
            <person name="Ma L."/>
            <person name="Bizet C."/>
            <person name="Loux V."/>
            <person name="Bouchier C."/>
            <person name="Clermont D."/>
            <person name="Creno S."/>
        </authorList>
    </citation>
    <scope>NUCLEOTIDE SEQUENCE [LARGE SCALE GENOMIC DNA]</scope>
    <source>
        <strain evidence="4">CRBIP 24.179T</strain>
    </source>
</reference>
<dbReference type="SUPFAM" id="SSF55811">
    <property type="entry name" value="Nudix"/>
    <property type="match status" value="1"/>
</dbReference>
<proteinExistence type="inferred from homology"/>
<organism evidence="3 4">
    <name type="scientific">Lactobacillus hominis DSM 23910 = CRBIP 24.179</name>
    <dbReference type="NCBI Taxonomy" id="1423758"/>
    <lineage>
        <taxon>Bacteria</taxon>
        <taxon>Bacillati</taxon>
        <taxon>Bacillota</taxon>
        <taxon>Bacilli</taxon>
        <taxon>Lactobacillales</taxon>
        <taxon>Lactobacillaceae</taxon>
        <taxon>Lactobacillus</taxon>
    </lineage>
</organism>
<dbReference type="Pfam" id="PF00293">
    <property type="entry name" value="NUDIX"/>
    <property type="match status" value="1"/>
</dbReference>
<dbReference type="STRING" id="1423758.FC41_GL000137"/>
<accession>I7KGS7</accession>
<dbReference type="GO" id="GO:0016787">
    <property type="term" value="F:hydrolase activity"/>
    <property type="evidence" value="ECO:0007669"/>
    <property type="project" value="UniProtKB-KW"/>
</dbReference>
<dbReference type="Proteomes" id="UP000009320">
    <property type="component" value="Unassembled WGS sequence"/>
</dbReference>
<dbReference type="PROSITE" id="PS51462">
    <property type="entry name" value="NUDIX"/>
    <property type="match status" value="1"/>
</dbReference>
<comment type="caution">
    <text evidence="3">The sequence shown here is derived from an EMBL/GenBank/DDBJ whole genome shotgun (WGS) entry which is preliminary data.</text>
</comment>